<evidence type="ECO:0000256" key="5">
    <source>
        <dbReference type="ARBA" id="ARBA00036944"/>
    </source>
</evidence>
<dbReference type="InterPro" id="IPR042092">
    <property type="entry name" value="PsdUridine_s_RsuA/RluB/E/F_cat"/>
</dbReference>
<evidence type="ECO:0000256" key="3">
    <source>
        <dbReference type="ARBA" id="ARBA00022884"/>
    </source>
</evidence>
<dbReference type="Gene3D" id="3.30.70.580">
    <property type="entry name" value="Pseudouridine synthase I, catalytic domain, N-terminal subdomain"/>
    <property type="match status" value="1"/>
</dbReference>
<dbReference type="InterPro" id="IPR020094">
    <property type="entry name" value="TruA/RsuA/RluB/E/F_N"/>
</dbReference>
<dbReference type="PROSITE" id="PS01149">
    <property type="entry name" value="PSI_RSU"/>
    <property type="match status" value="1"/>
</dbReference>
<comment type="caution">
    <text evidence="10">The sequence shown here is derived from an EMBL/GenBank/DDBJ whole genome shotgun (WGS) entry which is preliminary data.</text>
</comment>
<sequence>MQKGRGGFDANQSVDGERIQKVLARGGVGSRREIERWIDEGRLKINGKPVGLGDRLKAGDHLLINDRVVHWEKFVEQPTRVLLYHKPVGEVVTRRDPEGRPVVFTQLPKLAISRWIAVGRLDINTSGLLLVTNNGELANRLMHPSTQVEREYAVRILGEVSEATLAKLKQGVELEDGKAKFDDIIFFGGEGANKWYNVIVAEGRNRLVRRLWESQELIVSRLMRVRYGPVVLPERLKARTFYELTDKELELLFEFAGMAGEKPVHITKPEVKAHKSGKR</sequence>
<dbReference type="GO" id="GO:0160139">
    <property type="term" value="F:23S rRNA pseudouridine(2605) synthase activity"/>
    <property type="evidence" value="ECO:0007669"/>
    <property type="project" value="UniProtKB-EC"/>
</dbReference>
<dbReference type="FunFam" id="3.30.70.1560:FF:000001">
    <property type="entry name" value="Pseudouridine synthase"/>
    <property type="match status" value="1"/>
</dbReference>
<dbReference type="InterPro" id="IPR018496">
    <property type="entry name" value="PsdUridine_synth_RsuA/RluB_CS"/>
</dbReference>
<gene>
    <name evidence="10" type="ORF">B0F87_101117</name>
</gene>
<dbReference type="InterPro" id="IPR020103">
    <property type="entry name" value="PsdUridine_synth_cat_dom_sf"/>
</dbReference>
<dbReference type="NCBIfam" id="TIGR00093">
    <property type="entry name" value="pseudouridine synthase"/>
    <property type="match status" value="1"/>
</dbReference>
<dbReference type="PANTHER" id="PTHR47683">
    <property type="entry name" value="PSEUDOURIDINE SYNTHASE FAMILY PROTEIN-RELATED"/>
    <property type="match status" value="1"/>
</dbReference>
<name>A0A2S6HJR6_9GAMM</name>
<dbReference type="NCBIfam" id="NF007976">
    <property type="entry name" value="PRK10700.1"/>
    <property type="match status" value="1"/>
</dbReference>
<dbReference type="Proteomes" id="UP000240010">
    <property type="component" value="Unassembled WGS sequence"/>
</dbReference>
<comment type="catalytic activity">
    <reaction evidence="5">
        <text>uridine(2605) in 23S rRNA = pseudouridine(2605) in 23S rRNA</text>
        <dbReference type="Rhea" id="RHEA:42520"/>
        <dbReference type="Rhea" id="RHEA-COMP:10095"/>
        <dbReference type="Rhea" id="RHEA-COMP:10096"/>
        <dbReference type="ChEBI" id="CHEBI:65314"/>
        <dbReference type="ChEBI" id="CHEBI:65315"/>
        <dbReference type="EC" id="5.4.99.22"/>
    </reaction>
</comment>
<comment type="function">
    <text evidence="6">Responsible for synthesis of pseudouridine from uracil-2605 in 23S ribosomal RNA.</text>
</comment>
<comment type="similarity">
    <text evidence="1 8">Belongs to the pseudouridine synthase RsuA family.</text>
</comment>
<evidence type="ECO:0000313" key="11">
    <source>
        <dbReference type="Proteomes" id="UP000240010"/>
    </source>
</evidence>
<dbReference type="InterPro" id="IPR006145">
    <property type="entry name" value="PsdUridine_synth_RsuA/RluA"/>
</dbReference>
<dbReference type="GO" id="GO:0003723">
    <property type="term" value="F:RNA binding"/>
    <property type="evidence" value="ECO:0007669"/>
    <property type="project" value="UniProtKB-KW"/>
</dbReference>
<keyword evidence="2" id="KW-0698">rRNA processing</keyword>
<dbReference type="InterPro" id="IPR036986">
    <property type="entry name" value="S4_RNA-bd_sf"/>
</dbReference>
<protein>
    <recommendedName>
        <fullName evidence="8">Pseudouridine synthase</fullName>
        <ecNumber evidence="8">5.4.99.-</ecNumber>
    </recommendedName>
</protein>
<dbReference type="RefSeq" id="WP_104427202.1">
    <property type="nucleotide sequence ID" value="NZ_PTIZ01000001.1"/>
</dbReference>
<evidence type="ECO:0000259" key="9">
    <source>
        <dbReference type="SMART" id="SM00363"/>
    </source>
</evidence>
<dbReference type="SUPFAM" id="SSF55174">
    <property type="entry name" value="Alpha-L RNA-binding motif"/>
    <property type="match status" value="1"/>
</dbReference>
<dbReference type="GO" id="GO:0005829">
    <property type="term" value="C:cytosol"/>
    <property type="evidence" value="ECO:0007669"/>
    <property type="project" value="UniProtKB-ARBA"/>
</dbReference>
<accession>A0A2S6HJR6</accession>
<dbReference type="CDD" id="cd02556">
    <property type="entry name" value="PseudoU_synth_RluB"/>
    <property type="match status" value="1"/>
</dbReference>
<keyword evidence="3 7" id="KW-0694">RNA-binding</keyword>
<dbReference type="EMBL" id="PTIZ01000001">
    <property type="protein sequence ID" value="PPK77738.1"/>
    <property type="molecule type" value="Genomic_DNA"/>
</dbReference>
<dbReference type="EC" id="5.4.99.-" evidence="8"/>
<dbReference type="GO" id="GO:0000455">
    <property type="term" value="P:enzyme-directed rRNA pseudouridine synthesis"/>
    <property type="evidence" value="ECO:0007669"/>
    <property type="project" value="UniProtKB-ARBA"/>
</dbReference>
<dbReference type="FunFam" id="3.30.70.580:FF:000009">
    <property type="entry name" value="Pseudouridine synthase"/>
    <property type="match status" value="1"/>
</dbReference>
<keyword evidence="4 8" id="KW-0413">Isomerase</keyword>
<feature type="domain" description="RNA-binding S4" evidence="9">
    <location>
        <begin position="17"/>
        <end position="77"/>
    </location>
</feature>
<organism evidence="10 11">
    <name type="scientific">Methylobacter tundripaludum</name>
    <dbReference type="NCBI Taxonomy" id="173365"/>
    <lineage>
        <taxon>Bacteria</taxon>
        <taxon>Pseudomonadati</taxon>
        <taxon>Pseudomonadota</taxon>
        <taxon>Gammaproteobacteria</taxon>
        <taxon>Methylococcales</taxon>
        <taxon>Methylococcaceae</taxon>
        <taxon>Methylobacter</taxon>
    </lineage>
</organism>
<dbReference type="Pfam" id="PF01479">
    <property type="entry name" value="S4"/>
    <property type="match status" value="1"/>
</dbReference>
<dbReference type="InterPro" id="IPR050343">
    <property type="entry name" value="RsuA_PseudoU_synthase"/>
</dbReference>
<dbReference type="SMART" id="SM00363">
    <property type="entry name" value="S4"/>
    <property type="match status" value="1"/>
</dbReference>
<dbReference type="InterPro" id="IPR002942">
    <property type="entry name" value="S4_RNA-bd"/>
</dbReference>
<proteinExistence type="inferred from homology"/>
<dbReference type="Gene3D" id="3.30.70.1560">
    <property type="entry name" value="Alpha-L RNA-binding motif"/>
    <property type="match status" value="1"/>
</dbReference>
<evidence type="ECO:0000256" key="8">
    <source>
        <dbReference type="RuleBase" id="RU003887"/>
    </source>
</evidence>
<dbReference type="PROSITE" id="PS50889">
    <property type="entry name" value="S4"/>
    <property type="match status" value="1"/>
</dbReference>
<dbReference type="CDD" id="cd00165">
    <property type="entry name" value="S4"/>
    <property type="match status" value="1"/>
</dbReference>
<evidence type="ECO:0000256" key="2">
    <source>
        <dbReference type="ARBA" id="ARBA00022552"/>
    </source>
</evidence>
<evidence type="ECO:0000313" key="10">
    <source>
        <dbReference type="EMBL" id="PPK77738.1"/>
    </source>
</evidence>
<evidence type="ECO:0000256" key="1">
    <source>
        <dbReference type="ARBA" id="ARBA00008348"/>
    </source>
</evidence>
<dbReference type="Gene3D" id="3.10.290.10">
    <property type="entry name" value="RNA-binding S4 domain"/>
    <property type="match status" value="1"/>
</dbReference>
<dbReference type="SUPFAM" id="SSF55120">
    <property type="entry name" value="Pseudouridine synthase"/>
    <property type="match status" value="1"/>
</dbReference>
<evidence type="ECO:0000256" key="6">
    <source>
        <dbReference type="ARBA" id="ARBA00037383"/>
    </source>
</evidence>
<dbReference type="Pfam" id="PF00849">
    <property type="entry name" value="PseudoU_synth_2"/>
    <property type="match status" value="1"/>
</dbReference>
<evidence type="ECO:0000256" key="7">
    <source>
        <dbReference type="PROSITE-ProRule" id="PRU00182"/>
    </source>
</evidence>
<dbReference type="InterPro" id="IPR000748">
    <property type="entry name" value="PsdUridine_synth_RsuA/RluB/E/F"/>
</dbReference>
<reference evidence="10 11" key="1">
    <citation type="submission" date="2018-02" db="EMBL/GenBank/DDBJ databases">
        <title>Subsurface microbial communities from deep shales in Ohio and West Virginia, USA.</title>
        <authorList>
            <person name="Wrighton K."/>
        </authorList>
    </citation>
    <scope>NUCLEOTIDE SEQUENCE [LARGE SCALE GENOMIC DNA]</scope>
    <source>
        <strain evidence="10 11">OWC-DMM</strain>
    </source>
</reference>
<evidence type="ECO:0000256" key="4">
    <source>
        <dbReference type="ARBA" id="ARBA00023235"/>
    </source>
</evidence>
<dbReference type="AlphaFoldDB" id="A0A2S6HJR6"/>
<dbReference type="PANTHER" id="PTHR47683:SF3">
    <property type="entry name" value="RIBOSOMAL LARGE SUBUNIT PSEUDOURIDINE SYNTHASE B"/>
    <property type="match status" value="1"/>
</dbReference>